<evidence type="ECO:0000256" key="6">
    <source>
        <dbReference type="SAM" id="MobiDB-lite"/>
    </source>
</evidence>
<evidence type="ECO:0000256" key="3">
    <source>
        <dbReference type="ARBA" id="ARBA00022676"/>
    </source>
</evidence>
<comment type="caution">
    <text evidence="9">The sequence shown here is derived from an EMBL/GenBank/DDBJ whole genome shotgun (WGS) entry which is preliminary data.</text>
</comment>
<dbReference type="GO" id="GO:0016757">
    <property type="term" value="F:glycosyltransferase activity"/>
    <property type="evidence" value="ECO:0007669"/>
    <property type="project" value="UniProtKB-KW"/>
</dbReference>
<keyword evidence="7" id="KW-1133">Transmembrane helix</keyword>
<name>A0A5C4NG25_9RHOB</name>
<dbReference type="OrthoDB" id="6653642at2"/>
<dbReference type="InterPro" id="IPR029044">
    <property type="entry name" value="Nucleotide-diphossugar_trans"/>
</dbReference>
<feature type="domain" description="Glycosyltransferase 2-like" evidence="8">
    <location>
        <begin position="37"/>
        <end position="152"/>
    </location>
</feature>
<dbReference type="EMBL" id="VDFV01000014">
    <property type="protein sequence ID" value="TNC71399.1"/>
    <property type="molecule type" value="Genomic_DNA"/>
</dbReference>
<feature type="transmembrane region" description="Helical" evidence="7">
    <location>
        <begin position="293"/>
        <end position="314"/>
    </location>
</feature>
<evidence type="ECO:0000256" key="1">
    <source>
        <dbReference type="ARBA" id="ARBA00004236"/>
    </source>
</evidence>
<keyword evidence="3" id="KW-0328">Glycosyltransferase</keyword>
<dbReference type="CDD" id="cd00761">
    <property type="entry name" value="Glyco_tranf_GTA_type"/>
    <property type="match status" value="1"/>
</dbReference>
<evidence type="ECO:0000313" key="10">
    <source>
        <dbReference type="Proteomes" id="UP000305709"/>
    </source>
</evidence>
<dbReference type="Gene3D" id="3.90.550.10">
    <property type="entry name" value="Spore Coat Polysaccharide Biosynthesis Protein SpsA, Chain A"/>
    <property type="match status" value="1"/>
</dbReference>
<dbReference type="AlphaFoldDB" id="A0A5C4NG25"/>
<dbReference type="SUPFAM" id="SSF53448">
    <property type="entry name" value="Nucleotide-diphospho-sugar transferases"/>
    <property type="match status" value="1"/>
</dbReference>
<comment type="subcellular location">
    <subcellularLocation>
        <location evidence="1">Cell membrane</location>
    </subcellularLocation>
</comment>
<feature type="compositionally biased region" description="Basic and acidic residues" evidence="6">
    <location>
        <begin position="362"/>
        <end position="373"/>
    </location>
</feature>
<evidence type="ECO:0000256" key="4">
    <source>
        <dbReference type="ARBA" id="ARBA00022679"/>
    </source>
</evidence>
<gene>
    <name evidence="9" type="ORF">FHG71_11635</name>
</gene>
<dbReference type="Proteomes" id="UP000305709">
    <property type="component" value="Unassembled WGS sequence"/>
</dbReference>
<keyword evidence="4 9" id="KW-0808">Transferase</keyword>
<organism evidence="9 10">
    <name type="scientific">Rubellimicrobium roseum</name>
    <dbReference type="NCBI Taxonomy" id="687525"/>
    <lineage>
        <taxon>Bacteria</taxon>
        <taxon>Pseudomonadati</taxon>
        <taxon>Pseudomonadota</taxon>
        <taxon>Alphaproteobacteria</taxon>
        <taxon>Rhodobacterales</taxon>
        <taxon>Roseobacteraceae</taxon>
        <taxon>Rubellimicrobium</taxon>
    </lineage>
</organism>
<dbReference type="PANTHER" id="PTHR43646">
    <property type="entry name" value="GLYCOSYLTRANSFERASE"/>
    <property type="match status" value="1"/>
</dbReference>
<keyword evidence="2" id="KW-1003">Cell membrane</keyword>
<evidence type="ECO:0000256" key="2">
    <source>
        <dbReference type="ARBA" id="ARBA00022475"/>
    </source>
</evidence>
<dbReference type="PANTHER" id="PTHR43646:SF2">
    <property type="entry name" value="GLYCOSYLTRANSFERASE 2-LIKE DOMAIN-CONTAINING PROTEIN"/>
    <property type="match status" value="1"/>
</dbReference>
<dbReference type="RefSeq" id="WP_139081852.1">
    <property type="nucleotide sequence ID" value="NZ_VDFV01000014.1"/>
</dbReference>
<keyword evidence="7" id="KW-0812">Transmembrane</keyword>
<protein>
    <submittedName>
        <fullName evidence="9">Glycosyltransferase family 2 protein</fullName>
    </submittedName>
</protein>
<proteinExistence type="predicted"/>
<dbReference type="InterPro" id="IPR001173">
    <property type="entry name" value="Glyco_trans_2-like"/>
</dbReference>
<dbReference type="Pfam" id="PF00535">
    <property type="entry name" value="Glycos_transf_2"/>
    <property type="match status" value="1"/>
</dbReference>
<keyword evidence="5 7" id="KW-0472">Membrane</keyword>
<evidence type="ECO:0000256" key="5">
    <source>
        <dbReference type="ARBA" id="ARBA00023136"/>
    </source>
</evidence>
<accession>A0A5C4NG25</accession>
<dbReference type="GO" id="GO:0005886">
    <property type="term" value="C:plasma membrane"/>
    <property type="evidence" value="ECO:0007669"/>
    <property type="project" value="UniProtKB-SubCell"/>
</dbReference>
<reference evidence="9 10" key="1">
    <citation type="submission" date="2019-06" db="EMBL/GenBank/DDBJ databases">
        <authorList>
            <person name="Jiang L."/>
        </authorList>
    </citation>
    <scope>NUCLEOTIDE SEQUENCE [LARGE SCALE GENOMIC DNA]</scope>
    <source>
        <strain evidence="9 10">YIM 48858</strain>
    </source>
</reference>
<evidence type="ECO:0000259" key="8">
    <source>
        <dbReference type="Pfam" id="PF00535"/>
    </source>
</evidence>
<feature type="region of interest" description="Disordered" evidence="6">
    <location>
        <begin position="358"/>
        <end position="381"/>
    </location>
</feature>
<evidence type="ECO:0000256" key="7">
    <source>
        <dbReference type="SAM" id="Phobius"/>
    </source>
</evidence>
<sequence length="381" mass="41661">MTAPARDLIALGRGEAAGRTQTASRGASGGHLPTMQVVVPAHQASGEIDYCLAALLRAGFAREEIVVVDDGSTDLTGIRARDWGIRVIQHERPQGPARARNAGVAATRAEIVVFVDSDVQVHPGVRERIGAFFRDHPGHVGLFGSYDDDPPGPAVSRYRNLLHHYVHQTSSPEASTFWTGFGAVRRAEFLAVGGLDPAWAIEDVELGLRLTAEGQRIRLDRDLLCKHLKRWSLRSMFMTDWKVRAVPWARLLGEGRAGIGDLNLSTRHRASGALVVLILQGLLMGLLNPLLLSFAAMFFLAFVAINAEFLRFLLARGGPVFAFRSVLYHIVHYAAADLGYLQVRLGEALLAKRPRLPAAEAPRTDDPREAAARDRRRLASA</sequence>
<keyword evidence="10" id="KW-1185">Reference proteome</keyword>
<evidence type="ECO:0000313" key="9">
    <source>
        <dbReference type="EMBL" id="TNC71399.1"/>
    </source>
</evidence>